<proteinExistence type="predicted"/>
<gene>
    <name evidence="1" type="ORF">HPB47_003724</name>
</gene>
<sequence length="1674" mass="184297">MDHERRVVQENVVPELQRHCASLGLDVQLLDLQQGPDPRLCLASTTLQELEDCHARSLGCFLICLIGNKYGPLALPDLIESSTFEQVHNAAQEAGLGQAHLGPHSTKAPRRCTHPRRCAGKPVYGKKREPSAPHLHLIASFILRAHFGSKDRYLRRLRSALRTTEPDGCILAAGDAIVASRRILEEQEQVAKVLRYGARVALDEGLIDVDTERQFRMSNVHTILDRALRLSKTAPHRIICVVRQFDGINMSDAAASSYVDVSAQDGGCTDEETSLSADDLVADIILNVNKKNVHYYCVPWQVSGLDPELPEHGGYLEKLAECLLLQRETNGGRRLPAGHTRLGRAPAHLQEGGPGREKAPEVVRESQTHLCNSRQLLGALGVSQSLDSDYGPLLQIQRLMLADEERARHTPIIVCGREGCGKSTLLSQVLMYCPEWLGNDVVRIIRGVGQSPFCAYTAEILRNLCLHISMVFGFEISPKHHSFELSKLSIWFQDLLKLVETTTSDLVIVLDDLHQLKCPPNNQAAILGWLPWNLPLNVHIVCSVAEEAEGVLGLLRSRISTSDSYVHIPSLQGSAAASMLQSNLKSEKRFGFSHVKKIASYLTCTSYGLREPEIVELLSCSECEASQREFLPVNWLSFKRELGVLLRESYVDCRSYLQWSHRCIGACVRKRYLAEPEDAVACHTDLANAFHLGFLMQKDEKGPAFDDSNKSKRKEDWSDLLREVDELWNHLFQSDAVCNFEFLLSAVRGASISYVRSVLEIVRAQLLDWEIELLYNMTKQSVDVLSQDPQQLATEILNWLRPYADGNSKVLEDLVSQANSWCNQAKTPLLVPLTSWLSLTLPPQVTSMSLQSPLKHLVAVPNSQHVFCTTEADNRVISMYHVTSKKLVRQLSGHKATITCLHMSASGRHLVSGSEDTDVLIWDPVLGTLQRRLSHHVAGVLCVATTHSEDFVLSGSEIGVVVVARLDTGQLVQRLENHRGVVNAVAVNKGDDIFATASSDCTVCVWCLEDFTLLNSIALPSAIVRLCISSDSTFLLLACADNVVRVRSLTTGSDVHCLQGYTGRVSTLSFARDNCRCVVGTGDGKAFVFDIHSARLVQTLVAHQDSAVVAIQAQSKDTFLITAAGNKIVVWNFYLKRSEMCHPQPKAKKVDVHKDPVSCVALSRDGSMGVTGSRNGQIKVWQMSIGEPHTNLEGHTAAITCLVFAPNGLFVVSGSEDNTLRVWGLSLGVLACTFKEHQSKPVSVFVTSDSRRILSVDAQGVHRLWTADTATQLIMCTRTCKQVILHANMVFNVGGKSDNRCPSLVVHSEAILCYTVTYDCQTIVTGSQDMSLKVWEVATAKLTQVLVGHEGPVTCVAVAPFRSSLAVSGSQDCNLIVWDMTTGSDNFILRGHTESIKATKLTLDGTVAVSCSDDNTLQLWNTQNGHRIASFDLHATMLVMTTSLNTNHLIIQLASSTFVPMLKMLNNPGKGLMLDLPPGTPVSDESKTLGLHLRGMMPKRVLLRGNLKREQSFDSFYWDLRAQSPKHETVDDFRMKPLSPFGSREHLHLSGTTPVWNGGVSTGRGLRPGGHPSDLGLQPKPKLPKHKILKKQQSMFACFPEFTQQAPPTLISPVTTAKDIVEKKELLLGKPSRVAAAMTLPRTNSVEETPEKAQDEGAVGPENTVTDSAVCVVM</sequence>
<protein>
    <submittedName>
        <fullName evidence="1">Uncharacterized protein</fullName>
    </submittedName>
</protein>
<evidence type="ECO:0000313" key="1">
    <source>
        <dbReference type="EMBL" id="KAG0420026.1"/>
    </source>
</evidence>
<dbReference type="Proteomes" id="UP000805193">
    <property type="component" value="Unassembled WGS sequence"/>
</dbReference>
<dbReference type="EMBL" id="JABSTQ010010551">
    <property type="protein sequence ID" value="KAG0420026.1"/>
    <property type="molecule type" value="Genomic_DNA"/>
</dbReference>
<comment type="caution">
    <text evidence="1">The sequence shown here is derived from an EMBL/GenBank/DDBJ whole genome shotgun (WGS) entry which is preliminary data.</text>
</comment>
<keyword evidence="2" id="KW-1185">Reference proteome</keyword>
<reference evidence="1 2" key="1">
    <citation type="journal article" date="2020" name="Cell">
        <title>Large-Scale Comparative Analyses of Tick Genomes Elucidate Their Genetic Diversity and Vector Capacities.</title>
        <authorList>
            <consortium name="Tick Genome and Microbiome Consortium (TIGMIC)"/>
            <person name="Jia N."/>
            <person name="Wang J."/>
            <person name="Shi W."/>
            <person name="Du L."/>
            <person name="Sun Y."/>
            <person name="Zhan W."/>
            <person name="Jiang J.F."/>
            <person name="Wang Q."/>
            <person name="Zhang B."/>
            <person name="Ji P."/>
            <person name="Bell-Sakyi L."/>
            <person name="Cui X.M."/>
            <person name="Yuan T.T."/>
            <person name="Jiang B.G."/>
            <person name="Yang W.F."/>
            <person name="Lam T.T."/>
            <person name="Chang Q.C."/>
            <person name="Ding S.J."/>
            <person name="Wang X.J."/>
            <person name="Zhu J.G."/>
            <person name="Ruan X.D."/>
            <person name="Zhao L."/>
            <person name="Wei J.T."/>
            <person name="Ye R.Z."/>
            <person name="Que T.C."/>
            <person name="Du C.H."/>
            <person name="Zhou Y.H."/>
            <person name="Cheng J.X."/>
            <person name="Dai P.F."/>
            <person name="Guo W.B."/>
            <person name="Han X.H."/>
            <person name="Huang E.J."/>
            <person name="Li L.F."/>
            <person name="Wei W."/>
            <person name="Gao Y.C."/>
            <person name="Liu J.Z."/>
            <person name="Shao H.Z."/>
            <person name="Wang X."/>
            <person name="Wang C.C."/>
            <person name="Yang T.C."/>
            <person name="Huo Q.B."/>
            <person name="Li W."/>
            <person name="Chen H.Y."/>
            <person name="Chen S.E."/>
            <person name="Zhou L.G."/>
            <person name="Ni X.B."/>
            <person name="Tian J.H."/>
            <person name="Sheng Y."/>
            <person name="Liu T."/>
            <person name="Pan Y.S."/>
            <person name="Xia L.Y."/>
            <person name="Li J."/>
            <person name="Zhao F."/>
            <person name="Cao W.C."/>
        </authorList>
    </citation>
    <scope>NUCLEOTIDE SEQUENCE [LARGE SCALE GENOMIC DNA]</scope>
    <source>
        <strain evidence="1">Iper-2018</strain>
    </source>
</reference>
<organism evidence="1 2">
    <name type="scientific">Ixodes persulcatus</name>
    <name type="common">Taiga tick</name>
    <dbReference type="NCBI Taxonomy" id="34615"/>
    <lineage>
        <taxon>Eukaryota</taxon>
        <taxon>Metazoa</taxon>
        <taxon>Ecdysozoa</taxon>
        <taxon>Arthropoda</taxon>
        <taxon>Chelicerata</taxon>
        <taxon>Arachnida</taxon>
        <taxon>Acari</taxon>
        <taxon>Parasitiformes</taxon>
        <taxon>Ixodida</taxon>
        <taxon>Ixodoidea</taxon>
        <taxon>Ixodidae</taxon>
        <taxon>Ixodinae</taxon>
        <taxon>Ixodes</taxon>
    </lineage>
</organism>
<name>A0AC60PJA8_IXOPE</name>
<evidence type="ECO:0000313" key="2">
    <source>
        <dbReference type="Proteomes" id="UP000805193"/>
    </source>
</evidence>
<accession>A0AC60PJA8</accession>